<accession>A0A975WZF2</accession>
<protein>
    <submittedName>
        <fullName evidence="2">Uncharacterized protein</fullName>
    </submittedName>
</protein>
<sequence length="184" mass="19714">MPAAGAACRADPPHRARRPARAARHAGGRQRYGSGRKRQRPAPAVAGLQRALVRAVRRRHRRRHPLRQAAAAAACLRQAGQAGQPRLALARPAPRPPLPIARPPGAGHRPRLIRDAARAAHPPSYAFRAEPAPFRPRPPRLSQACRAWPDAAAPAGPIATALLRAPCRRTVTPPVVTPSPLPHA</sequence>
<feature type="region of interest" description="Disordered" evidence="1">
    <location>
        <begin position="1"/>
        <end position="47"/>
    </location>
</feature>
<reference evidence="2 3" key="1">
    <citation type="submission" date="2018-01" db="EMBL/GenBank/DDBJ databases">
        <authorList>
            <person name="Clerissi C."/>
        </authorList>
    </citation>
    <scope>NUCLEOTIDE SEQUENCE [LARGE SCALE GENOMIC DNA]</scope>
    <source>
        <strain evidence="2">Cupriavidus sp. LMG 19464</strain>
    </source>
</reference>
<feature type="compositionally biased region" description="Pro residues" evidence="1">
    <location>
        <begin position="93"/>
        <end position="102"/>
    </location>
</feature>
<proteinExistence type="predicted"/>
<evidence type="ECO:0000256" key="1">
    <source>
        <dbReference type="SAM" id="MobiDB-lite"/>
    </source>
</evidence>
<dbReference type="EMBL" id="OFSQ01000012">
    <property type="protein sequence ID" value="SOY49887.1"/>
    <property type="molecule type" value="Genomic_DNA"/>
</dbReference>
<comment type="caution">
    <text evidence="2">The sequence shown here is derived from an EMBL/GenBank/DDBJ whole genome shotgun (WGS) entry which is preliminary data.</text>
</comment>
<name>A0A975WZF2_9BURK</name>
<dbReference type="Proteomes" id="UP000256780">
    <property type="component" value="Chromosome CBM2587_a"/>
</dbReference>
<evidence type="ECO:0000313" key="2">
    <source>
        <dbReference type="EMBL" id="SOY49887.1"/>
    </source>
</evidence>
<feature type="region of interest" description="Disordered" evidence="1">
    <location>
        <begin position="83"/>
        <end position="107"/>
    </location>
</feature>
<organism evidence="2 3">
    <name type="scientific">Cupriavidus taiwanensis</name>
    <dbReference type="NCBI Taxonomy" id="164546"/>
    <lineage>
        <taxon>Bacteria</taxon>
        <taxon>Pseudomonadati</taxon>
        <taxon>Pseudomonadota</taxon>
        <taxon>Betaproteobacteria</taxon>
        <taxon>Burkholderiales</taxon>
        <taxon>Burkholderiaceae</taxon>
        <taxon>Cupriavidus</taxon>
    </lineage>
</organism>
<feature type="compositionally biased region" description="Basic residues" evidence="1">
    <location>
        <begin position="15"/>
        <end position="40"/>
    </location>
</feature>
<evidence type="ECO:0000313" key="3">
    <source>
        <dbReference type="Proteomes" id="UP000256780"/>
    </source>
</evidence>
<gene>
    <name evidence="2" type="ORF">CBM2587_A20018</name>
</gene>
<feature type="compositionally biased region" description="Low complexity" evidence="1">
    <location>
        <begin position="1"/>
        <end position="10"/>
    </location>
</feature>
<feature type="compositionally biased region" description="Low complexity" evidence="1">
    <location>
        <begin position="83"/>
        <end position="92"/>
    </location>
</feature>
<dbReference type="AlphaFoldDB" id="A0A975WZF2"/>